<proteinExistence type="predicted"/>
<keyword evidence="2" id="KW-1185">Reference proteome</keyword>
<comment type="caution">
    <text evidence="1">The sequence shown here is derived from an EMBL/GenBank/DDBJ whole genome shotgun (WGS) entry which is preliminary data.</text>
</comment>
<accession>A0A9K3CXP2</accession>
<dbReference type="EMBL" id="BDIP01001446">
    <property type="protein sequence ID" value="GIQ84412.1"/>
    <property type="molecule type" value="Genomic_DNA"/>
</dbReference>
<organism evidence="1 2">
    <name type="scientific">Kipferlia bialata</name>
    <dbReference type="NCBI Taxonomy" id="797122"/>
    <lineage>
        <taxon>Eukaryota</taxon>
        <taxon>Metamonada</taxon>
        <taxon>Carpediemonas-like organisms</taxon>
        <taxon>Kipferlia</taxon>
    </lineage>
</organism>
<protein>
    <submittedName>
        <fullName evidence="1">Uncharacterized protein</fullName>
    </submittedName>
</protein>
<sequence>MKTVPVPVPLPMCLDRPAVHCDTTSIYSCNNQWICASSRVFVGIIVTKRVCPRYIVNGRTLMVLVPCVSYLVVSKHVSMYPCIHVVQTRAVHLVTVSVPVDWISSWIQPSQCLWGVGGYS</sequence>
<gene>
    <name evidence="1" type="ORF">KIPB_005897</name>
</gene>
<name>A0A9K3CXP2_9EUKA</name>
<evidence type="ECO:0000313" key="2">
    <source>
        <dbReference type="Proteomes" id="UP000265618"/>
    </source>
</evidence>
<reference evidence="1 2" key="1">
    <citation type="journal article" date="2018" name="PLoS ONE">
        <title>The draft genome of Kipferlia bialata reveals reductive genome evolution in fornicate parasites.</title>
        <authorList>
            <person name="Tanifuji G."/>
            <person name="Takabayashi S."/>
            <person name="Kume K."/>
            <person name="Takagi M."/>
            <person name="Nakayama T."/>
            <person name="Kamikawa R."/>
            <person name="Inagaki Y."/>
            <person name="Hashimoto T."/>
        </authorList>
    </citation>
    <scope>NUCLEOTIDE SEQUENCE [LARGE SCALE GENOMIC DNA]</scope>
    <source>
        <strain evidence="1">NY0173</strain>
    </source>
</reference>
<dbReference type="AlphaFoldDB" id="A0A9K3CXP2"/>
<evidence type="ECO:0000313" key="1">
    <source>
        <dbReference type="EMBL" id="GIQ84412.1"/>
    </source>
</evidence>
<dbReference type="Proteomes" id="UP000265618">
    <property type="component" value="Unassembled WGS sequence"/>
</dbReference>